<reference evidence="3" key="1">
    <citation type="journal article" date="2014" name="Proc. Natl. Acad. Sci. U.S.A.">
        <title>Extensive sampling of basidiomycete genomes demonstrates inadequacy of the white-rot/brown-rot paradigm for wood decay fungi.</title>
        <authorList>
            <person name="Riley R."/>
            <person name="Salamov A.A."/>
            <person name="Brown D.W."/>
            <person name="Nagy L.G."/>
            <person name="Floudas D."/>
            <person name="Held B.W."/>
            <person name="Levasseur A."/>
            <person name="Lombard V."/>
            <person name="Morin E."/>
            <person name="Otillar R."/>
            <person name="Lindquist E.A."/>
            <person name="Sun H."/>
            <person name="LaButti K.M."/>
            <person name="Schmutz J."/>
            <person name="Jabbour D."/>
            <person name="Luo H."/>
            <person name="Baker S.E."/>
            <person name="Pisabarro A.G."/>
            <person name="Walton J.D."/>
            <person name="Blanchette R.A."/>
            <person name="Henrissat B."/>
            <person name="Martin F."/>
            <person name="Cullen D."/>
            <person name="Hibbett D.S."/>
            <person name="Grigoriev I.V."/>
        </authorList>
    </citation>
    <scope>NUCLEOTIDE SEQUENCE [LARGE SCALE GENOMIC DNA]</scope>
    <source>
        <strain evidence="3">CBS 339.88</strain>
    </source>
</reference>
<dbReference type="AlphaFoldDB" id="A0A067TVD4"/>
<dbReference type="Pfam" id="PF19271">
    <property type="entry name" value="Nis1"/>
    <property type="match status" value="1"/>
</dbReference>
<keyword evidence="3" id="KW-1185">Reference proteome</keyword>
<accession>A0A067TVD4</accession>
<name>A0A067TVD4_GALM3</name>
<evidence type="ECO:0000313" key="3">
    <source>
        <dbReference type="Proteomes" id="UP000027222"/>
    </source>
</evidence>
<evidence type="ECO:0000256" key="1">
    <source>
        <dbReference type="SAM" id="SignalP"/>
    </source>
</evidence>
<dbReference type="HOGENOM" id="CLU_137500_1_2_1"/>
<keyword evidence="1" id="KW-0732">Signal</keyword>
<evidence type="ECO:0008006" key="4">
    <source>
        <dbReference type="Google" id="ProtNLM"/>
    </source>
</evidence>
<dbReference type="Proteomes" id="UP000027222">
    <property type="component" value="Unassembled WGS sequence"/>
</dbReference>
<organism evidence="2 3">
    <name type="scientific">Galerina marginata (strain CBS 339.88)</name>
    <dbReference type="NCBI Taxonomy" id="685588"/>
    <lineage>
        <taxon>Eukaryota</taxon>
        <taxon>Fungi</taxon>
        <taxon>Dikarya</taxon>
        <taxon>Basidiomycota</taxon>
        <taxon>Agaricomycotina</taxon>
        <taxon>Agaricomycetes</taxon>
        <taxon>Agaricomycetidae</taxon>
        <taxon>Agaricales</taxon>
        <taxon>Agaricineae</taxon>
        <taxon>Strophariaceae</taxon>
        <taxon>Galerina</taxon>
    </lineage>
</organism>
<dbReference type="EMBL" id="KL142369">
    <property type="protein sequence ID" value="KDR82928.1"/>
    <property type="molecule type" value="Genomic_DNA"/>
</dbReference>
<dbReference type="OrthoDB" id="2841294at2759"/>
<gene>
    <name evidence="2" type="ORF">GALMADRAFT_206658</name>
</gene>
<sequence length="146" mass="15238">MKFSFSTASLSLLLGSISALSQSIRIGFPSDGASVHAGSKLTVEVDRPDTLTGSTEVAVVIALNSCHNTTCIPPKDILGSILYNGPYNPQFQSTAPPSKPPHQNFTVTIPSAIGKGRAQLAVFHVSLVGAGPEPITEIKNVTLNVL</sequence>
<dbReference type="InterPro" id="IPR045469">
    <property type="entry name" value="Nis1"/>
</dbReference>
<feature type="chain" id="PRO_5001647282" description="Phosphatidylglycerol/phosphatidylinositol transfer protein" evidence="1">
    <location>
        <begin position="24"/>
        <end position="146"/>
    </location>
</feature>
<protein>
    <recommendedName>
        <fullName evidence="4">Phosphatidylglycerol/phosphatidylinositol transfer protein</fullName>
    </recommendedName>
</protein>
<feature type="signal peptide" evidence="1">
    <location>
        <begin position="1"/>
        <end position="23"/>
    </location>
</feature>
<proteinExistence type="predicted"/>
<evidence type="ECO:0000313" key="2">
    <source>
        <dbReference type="EMBL" id="KDR82928.1"/>
    </source>
</evidence>